<organism evidence="8 9">
    <name type="scientific">Quillaja saponaria</name>
    <name type="common">Soap bark tree</name>
    <dbReference type="NCBI Taxonomy" id="32244"/>
    <lineage>
        <taxon>Eukaryota</taxon>
        <taxon>Viridiplantae</taxon>
        <taxon>Streptophyta</taxon>
        <taxon>Embryophyta</taxon>
        <taxon>Tracheophyta</taxon>
        <taxon>Spermatophyta</taxon>
        <taxon>Magnoliopsida</taxon>
        <taxon>eudicotyledons</taxon>
        <taxon>Gunneridae</taxon>
        <taxon>Pentapetalae</taxon>
        <taxon>rosids</taxon>
        <taxon>fabids</taxon>
        <taxon>Fabales</taxon>
        <taxon>Quillajaceae</taxon>
        <taxon>Quillaja</taxon>
    </lineage>
</organism>
<evidence type="ECO:0000256" key="6">
    <source>
        <dbReference type="SAM" id="MobiDB-lite"/>
    </source>
</evidence>
<dbReference type="SUPFAM" id="SSF118310">
    <property type="entry name" value="AN1-like Zinc finger"/>
    <property type="match status" value="1"/>
</dbReference>
<evidence type="ECO:0000256" key="4">
    <source>
        <dbReference type="ARBA" id="ARBA00022833"/>
    </source>
</evidence>
<dbReference type="PROSITE" id="PS51039">
    <property type="entry name" value="ZF_AN1"/>
    <property type="match status" value="1"/>
</dbReference>
<dbReference type="AlphaFoldDB" id="A0AAD7KPK5"/>
<dbReference type="PANTHER" id="PTHR14677:SF20">
    <property type="entry name" value="ZINC FINGER AN1-TYPE CONTAINING 2A-RELATED"/>
    <property type="match status" value="1"/>
</dbReference>
<keyword evidence="9" id="KW-1185">Reference proteome</keyword>
<dbReference type="Gene3D" id="4.10.1110.10">
    <property type="entry name" value="AN1-like Zinc finger"/>
    <property type="match status" value="1"/>
</dbReference>
<dbReference type="Pfam" id="PF01428">
    <property type="entry name" value="zf-AN1"/>
    <property type="match status" value="1"/>
</dbReference>
<dbReference type="EMBL" id="JARAOO010000014">
    <property type="protein sequence ID" value="KAJ7943387.1"/>
    <property type="molecule type" value="Genomic_DNA"/>
</dbReference>
<dbReference type="InterPro" id="IPR000058">
    <property type="entry name" value="Znf_AN1"/>
</dbReference>
<feature type="compositionally biased region" description="Basic and acidic residues" evidence="6">
    <location>
        <begin position="1"/>
        <end position="28"/>
    </location>
</feature>
<evidence type="ECO:0000256" key="5">
    <source>
        <dbReference type="PROSITE-ProRule" id="PRU00449"/>
    </source>
</evidence>
<evidence type="ECO:0000256" key="3">
    <source>
        <dbReference type="ARBA" id="ARBA00022771"/>
    </source>
</evidence>
<comment type="function">
    <text evidence="1">May be involved in environmental stress response.</text>
</comment>
<dbReference type="InterPro" id="IPR035896">
    <property type="entry name" value="AN1-like_Znf"/>
</dbReference>
<comment type="caution">
    <text evidence="8">The sequence shown here is derived from an EMBL/GenBank/DDBJ whole genome shotgun (WGS) entry which is preliminary data.</text>
</comment>
<evidence type="ECO:0000256" key="1">
    <source>
        <dbReference type="ARBA" id="ARBA00003732"/>
    </source>
</evidence>
<name>A0AAD7KPK5_QUISA</name>
<gene>
    <name evidence="8" type="ORF">O6P43_032944</name>
</gene>
<keyword evidence="4" id="KW-0862">Zinc</keyword>
<sequence length="85" mass="9747">MSIETTGHHGKDEKDVIERHDKSGDSDQKKKKPTCPVRRCKEVLTFSNTSRCKTCQLNVCLKHRFPADHACKRELLSCVCINCSW</sequence>
<accession>A0AAD7KPK5</accession>
<protein>
    <submittedName>
        <fullName evidence="8">Zinc finger AN1 domain-containing stress-associated protein</fullName>
    </submittedName>
</protein>
<feature type="region of interest" description="Disordered" evidence="6">
    <location>
        <begin position="1"/>
        <end position="35"/>
    </location>
</feature>
<proteinExistence type="predicted"/>
<dbReference type="GO" id="GO:0008270">
    <property type="term" value="F:zinc ion binding"/>
    <property type="evidence" value="ECO:0007669"/>
    <property type="project" value="UniProtKB-KW"/>
</dbReference>
<evidence type="ECO:0000259" key="7">
    <source>
        <dbReference type="PROSITE" id="PS51039"/>
    </source>
</evidence>
<evidence type="ECO:0000313" key="9">
    <source>
        <dbReference type="Proteomes" id="UP001163823"/>
    </source>
</evidence>
<keyword evidence="3 5" id="KW-0863">Zinc-finger</keyword>
<dbReference type="PANTHER" id="PTHR14677">
    <property type="entry name" value="ARSENITE INDUCUBLE RNA ASSOCIATED PROTEIN AIP-1-RELATED"/>
    <property type="match status" value="1"/>
</dbReference>
<keyword evidence="2" id="KW-0479">Metal-binding</keyword>
<evidence type="ECO:0000313" key="8">
    <source>
        <dbReference type="EMBL" id="KAJ7943387.1"/>
    </source>
</evidence>
<reference evidence="8" key="1">
    <citation type="journal article" date="2023" name="Science">
        <title>Elucidation of the pathway for biosynthesis of saponin adjuvants from the soapbark tree.</title>
        <authorList>
            <person name="Reed J."/>
            <person name="Orme A."/>
            <person name="El-Demerdash A."/>
            <person name="Owen C."/>
            <person name="Martin L.B.B."/>
            <person name="Misra R.C."/>
            <person name="Kikuchi S."/>
            <person name="Rejzek M."/>
            <person name="Martin A.C."/>
            <person name="Harkess A."/>
            <person name="Leebens-Mack J."/>
            <person name="Louveau T."/>
            <person name="Stephenson M.J."/>
            <person name="Osbourn A."/>
        </authorList>
    </citation>
    <scope>NUCLEOTIDE SEQUENCE</scope>
    <source>
        <strain evidence="8">S10</strain>
    </source>
</reference>
<dbReference type="KEGG" id="qsa:O6P43_032944"/>
<evidence type="ECO:0000256" key="2">
    <source>
        <dbReference type="ARBA" id="ARBA00022723"/>
    </source>
</evidence>
<dbReference type="Proteomes" id="UP001163823">
    <property type="component" value="Chromosome 14"/>
</dbReference>
<dbReference type="GO" id="GO:0005737">
    <property type="term" value="C:cytoplasm"/>
    <property type="evidence" value="ECO:0007669"/>
    <property type="project" value="TreeGrafter"/>
</dbReference>
<feature type="domain" description="AN1-type" evidence="7">
    <location>
        <begin position="29"/>
        <end position="79"/>
    </location>
</feature>